<evidence type="ECO:0000313" key="4">
    <source>
        <dbReference type="Proteomes" id="UP000053259"/>
    </source>
</evidence>
<keyword evidence="1" id="KW-1133">Transmembrane helix</keyword>
<keyword evidence="4" id="KW-1185">Reference proteome</keyword>
<evidence type="ECO:0000259" key="2">
    <source>
        <dbReference type="Pfam" id="PF09995"/>
    </source>
</evidence>
<keyword evidence="1" id="KW-0812">Transmembrane</keyword>
<protein>
    <recommendedName>
        <fullName evidence="2">ER-bound oxygenase mpaB/mpaB'/Rubber oxygenase catalytic domain-containing protein</fullName>
    </recommendedName>
</protein>
<evidence type="ECO:0000256" key="1">
    <source>
        <dbReference type="SAM" id="Phobius"/>
    </source>
</evidence>
<dbReference type="InterPro" id="IPR018713">
    <property type="entry name" value="MPAB/Lcp_cat_dom"/>
</dbReference>
<organism evidence="3 4">
    <name type="scientific">Verruconis gallopava</name>
    <dbReference type="NCBI Taxonomy" id="253628"/>
    <lineage>
        <taxon>Eukaryota</taxon>
        <taxon>Fungi</taxon>
        <taxon>Dikarya</taxon>
        <taxon>Ascomycota</taxon>
        <taxon>Pezizomycotina</taxon>
        <taxon>Dothideomycetes</taxon>
        <taxon>Pleosporomycetidae</taxon>
        <taxon>Venturiales</taxon>
        <taxon>Sympoventuriaceae</taxon>
        <taxon>Verruconis</taxon>
    </lineage>
</organism>
<evidence type="ECO:0000313" key="3">
    <source>
        <dbReference type="EMBL" id="KIV99040.1"/>
    </source>
</evidence>
<dbReference type="HOGENOM" id="CLU_042166_0_0_1"/>
<proteinExistence type="predicted"/>
<dbReference type="Pfam" id="PF09995">
    <property type="entry name" value="MPAB_Lcp_cat"/>
    <property type="match status" value="1"/>
</dbReference>
<dbReference type="GeneID" id="27317188"/>
<name>A0A0D1XA66_9PEZI</name>
<dbReference type="RefSeq" id="XP_016208910.1">
    <property type="nucleotide sequence ID" value="XM_016363233.1"/>
</dbReference>
<sequence length="480" mass="54303">MESPKTKPKLGQKFHCYGISFKWTSLHKSAEELNKLVFTYDKLATDTVNYLQENATSNKDVHGRDLFKLLKDEAEDGGVVGQLWDQVNTVPEWVDWQQIERGQKVFWRYVGPALVALGQMSLLGSFGYGRAVRVLDKTGGWKTENTFRRLLETTQHTLDVHKDLKSLQPGGDGWESSIRVRLLHSSVRRRIMALAREKPEYYDKIVDGVPINDMDSIITMNDFSSLVMYLGLPRQGIYPSKQEIADYLATWRYICYIMGTPDFFLETPESAKAMMESIFLSEVKPDEQAGVISNNMINALVGQAPSYASRGFLQAMVYWLNGKEIARSLEIEAPSLYHTSLVAGQCWLFMLLTYPRRFTPTFIDDRINEATKKKIYDALVHNKEKGALGYKAKFTFKWIPALDFRTPPGDTKADRTKDSGALKHFGPEAVSIVTLLMTAFSAAGGVWGAFSTAKKFGLLPAWPAWLPEFMLRLAKPTFSP</sequence>
<dbReference type="OrthoDB" id="6361347at2759"/>
<dbReference type="PANTHER" id="PTHR37539">
    <property type="entry name" value="SECRETED PROTEIN-RELATED"/>
    <property type="match status" value="1"/>
</dbReference>
<dbReference type="GO" id="GO:0016491">
    <property type="term" value="F:oxidoreductase activity"/>
    <property type="evidence" value="ECO:0007669"/>
    <property type="project" value="InterPro"/>
</dbReference>
<dbReference type="InterPro" id="IPR037473">
    <property type="entry name" value="Lcp-like"/>
</dbReference>
<dbReference type="AlphaFoldDB" id="A0A0D1XA66"/>
<gene>
    <name evidence="3" type="ORF">PV09_09215</name>
</gene>
<dbReference type="STRING" id="253628.A0A0D1XA66"/>
<accession>A0A0D1XA66</accession>
<dbReference type="Proteomes" id="UP000053259">
    <property type="component" value="Unassembled WGS sequence"/>
</dbReference>
<dbReference type="PANTHER" id="PTHR37539:SF1">
    <property type="entry name" value="ER-BOUND OXYGENASE MPAB_MPAB'_RUBBER OXYGENASE CATALYTIC DOMAIN-CONTAINING PROTEIN"/>
    <property type="match status" value="1"/>
</dbReference>
<dbReference type="VEuPathDB" id="FungiDB:PV09_09215"/>
<dbReference type="InParanoid" id="A0A0D1XA66"/>
<feature type="transmembrane region" description="Helical" evidence="1">
    <location>
        <begin position="429"/>
        <end position="450"/>
    </location>
</feature>
<feature type="domain" description="ER-bound oxygenase mpaB/mpaB'/Rubber oxygenase catalytic" evidence="2">
    <location>
        <begin position="107"/>
        <end position="338"/>
    </location>
</feature>
<dbReference type="EMBL" id="KN847586">
    <property type="protein sequence ID" value="KIV99040.1"/>
    <property type="molecule type" value="Genomic_DNA"/>
</dbReference>
<keyword evidence="1" id="KW-0472">Membrane</keyword>
<reference evidence="3 4" key="1">
    <citation type="submission" date="2015-01" db="EMBL/GenBank/DDBJ databases">
        <title>The Genome Sequence of Ochroconis gallopava CBS43764.</title>
        <authorList>
            <consortium name="The Broad Institute Genomics Platform"/>
            <person name="Cuomo C."/>
            <person name="de Hoog S."/>
            <person name="Gorbushina A."/>
            <person name="Stielow B."/>
            <person name="Teixiera M."/>
            <person name="Abouelleil A."/>
            <person name="Chapman S.B."/>
            <person name="Priest M."/>
            <person name="Young S.K."/>
            <person name="Wortman J."/>
            <person name="Nusbaum C."/>
            <person name="Birren B."/>
        </authorList>
    </citation>
    <scope>NUCLEOTIDE SEQUENCE [LARGE SCALE GENOMIC DNA]</scope>
    <source>
        <strain evidence="3 4">CBS 43764</strain>
    </source>
</reference>